<name>A0A1X1TMB0_9MYCO</name>
<protein>
    <submittedName>
        <fullName evidence="2">Peptidoglycan-binding protein LysM</fullName>
    </submittedName>
</protein>
<comment type="caution">
    <text evidence="2">The sequence shown here is derived from an EMBL/GenBank/DDBJ whole genome shotgun (WGS) entry which is preliminary data.</text>
</comment>
<dbReference type="Pfam" id="PF01476">
    <property type="entry name" value="LysM"/>
    <property type="match status" value="2"/>
</dbReference>
<dbReference type="InterPro" id="IPR036779">
    <property type="entry name" value="LysM_dom_sf"/>
</dbReference>
<keyword evidence="3" id="KW-1185">Reference proteome</keyword>
<dbReference type="PROSITE" id="PS51782">
    <property type="entry name" value="LYSM"/>
    <property type="match status" value="2"/>
</dbReference>
<dbReference type="InterPro" id="IPR018392">
    <property type="entry name" value="LysM"/>
</dbReference>
<dbReference type="SUPFAM" id="SSF54106">
    <property type="entry name" value="LysM domain"/>
    <property type="match status" value="1"/>
</dbReference>
<feature type="domain" description="LysM" evidence="1">
    <location>
        <begin position="2"/>
        <end position="49"/>
    </location>
</feature>
<sequence length="215" mass="23676">MKTYQVQPGDTLFALARREYGDGTLYPVIARQNHLANPDLIVAGQQLLIPYVTYRQRVTTPDSGATRKEITQQFYGTDDTNVQLIWEIVNGVAQREMHQGAWLHLPDLADVGHHTVVDGESLEGLAARWYGDDHLAIVIALANNLPTNTEPDPGQVLIVPGLNRRRHIAGDTLVSLCREEYGDADLNTRASVVAAANHIGEPAALFANQVIYFPS</sequence>
<feature type="domain" description="LysM" evidence="1">
    <location>
        <begin position="112"/>
        <end position="159"/>
    </location>
</feature>
<evidence type="ECO:0000313" key="2">
    <source>
        <dbReference type="EMBL" id="ORV45690.1"/>
    </source>
</evidence>
<accession>A0A1X1TMB0</accession>
<evidence type="ECO:0000313" key="3">
    <source>
        <dbReference type="Proteomes" id="UP000193465"/>
    </source>
</evidence>
<organism evidence="2 3">
    <name type="scientific">Mycolicibacter engbaekii</name>
    <dbReference type="NCBI Taxonomy" id="188915"/>
    <lineage>
        <taxon>Bacteria</taxon>
        <taxon>Bacillati</taxon>
        <taxon>Actinomycetota</taxon>
        <taxon>Actinomycetes</taxon>
        <taxon>Mycobacteriales</taxon>
        <taxon>Mycobacteriaceae</taxon>
        <taxon>Mycolicibacter</taxon>
    </lineage>
</organism>
<dbReference type="InterPro" id="IPR052196">
    <property type="entry name" value="Bact_Kbp"/>
</dbReference>
<evidence type="ECO:0000259" key="1">
    <source>
        <dbReference type="PROSITE" id="PS51782"/>
    </source>
</evidence>
<dbReference type="EMBL" id="LQOT01000041">
    <property type="protein sequence ID" value="ORV45690.1"/>
    <property type="molecule type" value="Genomic_DNA"/>
</dbReference>
<dbReference type="CDD" id="cd00118">
    <property type="entry name" value="LysM"/>
    <property type="match status" value="2"/>
</dbReference>
<dbReference type="RefSeq" id="WP_085129013.1">
    <property type="nucleotide sequence ID" value="NZ_LQOT01000041.1"/>
</dbReference>
<proteinExistence type="predicted"/>
<dbReference type="Proteomes" id="UP000193465">
    <property type="component" value="Unassembled WGS sequence"/>
</dbReference>
<dbReference type="STRING" id="188915.AWC02_12245"/>
<dbReference type="PANTHER" id="PTHR34700">
    <property type="entry name" value="POTASSIUM BINDING PROTEIN KBP"/>
    <property type="match status" value="1"/>
</dbReference>
<dbReference type="AlphaFoldDB" id="A0A1X1TMB0"/>
<reference evidence="2 3" key="1">
    <citation type="submission" date="2016-01" db="EMBL/GenBank/DDBJ databases">
        <title>The new phylogeny of the genus Mycobacterium.</title>
        <authorList>
            <person name="Tarcisio F."/>
            <person name="Conor M."/>
            <person name="Antonella G."/>
            <person name="Elisabetta G."/>
            <person name="Giulia F.S."/>
            <person name="Sara T."/>
            <person name="Anna F."/>
            <person name="Clotilde B."/>
            <person name="Roberto B."/>
            <person name="Veronica D.S."/>
            <person name="Fabio R."/>
            <person name="Monica P."/>
            <person name="Olivier J."/>
            <person name="Enrico T."/>
            <person name="Nicola S."/>
        </authorList>
    </citation>
    <scope>NUCLEOTIDE SEQUENCE [LARGE SCALE GENOMIC DNA]</scope>
    <source>
        <strain evidence="2 3">ATCC 27353</strain>
    </source>
</reference>
<gene>
    <name evidence="2" type="ORF">AWC02_12245</name>
</gene>
<dbReference type="Gene3D" id="3.10.350.10">
    <property type="entry name" value="LysM domain"/>
    <property type="match status" value="2"/>
</dbReference>
<dbReference type="SMART" id="SM00257">
    <property type="entry name" value="LysM"/>
    <property type="match status" value="2"/>
</dbReference>
<dbReference type="PANTHER" id="PTHR34700:SF4">
    <property type="entry name" value="PHAGE-LIKE ELEMENT PBSX PROTEIN XKDP"/>
    <property type="match status" value="1"/>
</dbReference>